<name>A0ABU5C708_9BACI</name>
<dbReference type="Proteomes" id="UP001281447">
    <property type="component" value="Unassembled WGS sequence"/>
</dbReference>
<sequence>MKVKKDEKKVYQIGETAVITSDMYDFDYQVTVNDFKLVREVDGVKIEDYISGAIDEDRFAVINVTIKNISDEAYVPNEMFSANFSKQGDDGGHTSEDQFFY</sequence>
<evidence type="ECO:0000256" key="1">
    <source>
        <dbReference type="ARBA" id="ARBA00022729"/>
    </source>
</evidence>
<evidence type="ECO:0000313" key="2">
    <source>
        <dbReference type="EMBL" id="MDY0395120.1"/>
    </source>
</evidence>
<proteinExistence type="predicted"/>
<evidence type="ECO:0008006" key="4">
    <source>
        <dbReference type="Google" id="ProtNLM"/>
    </source>
</evidence>
<dbReference type="InterPro" id="IPR029050">
    <property type="entry name" value="Immunoprotect_excell_Ig-like"/>
</dbReference>
<gene>
    <name evidence="2" type="ORF">RWE15_12680</name>
</gene>
<comment type="caution">
    <text evidence="2">The sequence shown here is derived from an EMBL/GenBank/DDBJ whole genome shotgun (WGS) entry which is preliminary data.</text>
</comment>
<dbReference type="Gene3D" id="2.60.40.1240">
    <property type="match status" value="1"/>
</dbReference>
<keyword evidence="3" id="KW-1185">Reference proteome</keyword>
<accession>A0ABU5C708</accession>
<keyword evidence="1" id="KW-0732">Signal</keyword>
<organism evidence="2 3">
    <name type="scientific">Tigheibacillus halophilus</name>
    <dbReference type="NCBI Taxonomy" id="361280"/>
    <lineage>
        <taxon>Bacteria</taxon>
        <taxon>Bacillati</taxon>
        <taxon>Bacillota</taxon>
        <taxon>Bacilli</taxon>
        <taxon>Bacillales</taxon>
        <taxon>Bacillaceae</taxon>
        <taxon>Tigheibacillus</taxon>
    </lineage>
</organism>
<reference evidence="2 3" key="1">
    <citation type="submission" date="2023-10" db="EMBL/GenBank/DDBJ databases">
        <title>Virgibacillus halophilus 5B73C genome.</title>
        <authorList>
            <person name="Miliotis G."/>
            <person name="Sengupta P."/>
            <person name="Hameed A."/>
            <person name="Chuvochina M."/>
            <person name="Mcdonagh F."/>
            <person name="Simpson A.C."/>
            <person name="Singh N.K."/>
            <person name="Rekha P.D."/>
            <person name="Raman K."/>
            <person name="Hugenholtz P."/>
            <person name="Venkateswaran K."/>
        </authorList>
    </citation>
    <scope>NUCLEOTIDE SEQUENCE [LARGE SCALE GENOMIC DNA]</scope>
    <source>
        <strain evidence="2 3">5B73C</strain>
    </source>
</reference>
<dbReference type="EMBL" id="JAWDIP010000003">
    <property type="protein sequence ID" value="MDY0395120.1"/>
    <property type="molecule type" value="Genomic_DNA"/>
</dbReference>
<protein>
    <recommendedName>
        <fullName evidence="4">DUF4352 domain-containing protein</fullName>
    </recommendedName>
</protein>
<evidence type="ECO:0000313" key="3">
    <source>
        <dbReference type="Proteomes" id="UP001281447"/>
    </source>
</evidence>